<dbReference type="PANTHER" id="PTHR30269:SF37">
    <property type="entry name" value="MEMBRANE TRANSPORTER PROTEIN"/>
    <property type="match status" value="1"/>
</dbReference>
<dbReference type="InParanoid" id="A0A7X0JX46"/>
<keyword evidence="5 8" id="KW-0812">Transmembrane</keyword>
<evidence type="ECO:0000313" key="9">
    <source>
        <dbReference type="EMBL" id="MBB6523409.1"/>
    </source>
</evidence>
<keyword evidence="10" id="KW-1185">Reference proteome</keyword>
<dbReference type="Pfam" id="PF01925">
    <property type="entry name" value="TauE"/>
    <property type="match status" value="1"/>
</dbReference>
<dbReference type="GO" id="GO:0005886">
    <property type="term" value="C:plasma membrane"/>
    <property type="evidence" value="ECO:0007669"/>
    <property type="project" value="UniProtKB-SubCell"/>
</dbReference>
<evidence type="ECO:0000256" key="4">
    <source>
        <dbReference type="ARBA" id="ARBA00022475"/>
    </source>
</evidence>
<comment type="caution">
    <text evidence="9">The sequence shown here is derived from an EMBL/GenBank/DDBJ whole genome shotgun (WGS) entry which is preliminary data.</text>
</comment>
<feature type="transmembrane region" description="Helical" evidence="8">
    <location>
        <begin position="236"/>
        <end position="256"/>
    </location>
</feature>
<proteinExistence type="inferred from homology"/>
<evidence type="ECO:0000313" key="10">
    <source>
        <dbReference type="Proteomes" id="UP000528457"/>
    </source>
</evidence>
<evidence type="ECO:0000256" key="3">
    <source>
        <dbReference type="ARBA" id="ARBA00022448"/>
    </source>
</evidence>
<organism evidence="9 10">
    <name type="scientific">Pseudoteredinibacter isoporae</name>
    <dbReference type="NCBI Taxonomy" id="570281"/>
    <lineage>
        <taxon>Bacteria</taxon>
        <taxon>Pseudomonadati</taxon>
        <taxon>Pseudomonadota</taxon>
        <taxon>Gammaproteobacteria</taxon>
        <taxon>Cellvibrionales</taxon>
        <taxon>Cellvibrionaceae</taxon>
        <taxon>Pseudoteredinibacter</taxon>
    </lineage>
</organism>
<dbReference type="PANTHER" id="PTHR30269">
    <property type="entry name" value="TRANSMEMBRANE PROTEIN YFCA"/>
    <property type="match status" value="1"/>
</dbReference>
<reference evidence="9 10" key="1">
    <citation type="submission" date="2020-08" db="EMBL/GenBank/DDBJ databases">
        <title>Genomic Encyclopedia of Type Strains, Phase IV (KMG-IV): sequencing the most valuable type-strain genomes for metagenomic binning, comparative biology and taxonomic classification.</title>
        <authorList>
            <person name="Goeker M."/>
        </authorList>
    </citation>
    <scope>NUCLEOTIDE SEQUENCE [LARGE SCALE GENOMIC DNA]</scope>
    <source>
        <strain evidence="9 10">DSM 22368</strain>
    </source>
</reference>
<protein>
    <recommendedName>
        <fullName evidence="8">Probable membrane transporter protein</fullName>
    </recommendedName>
</protein>
<evidence type="ECO:0000256" key="7">
    <source>
        <dbReference type="ARBA" id="ARBA00023136"/>
    </source>
</evidence>
<name>A0A7X0JX46_9GAMM</name>
<accession>A0A7X0JX46</accession>
<sequence length="257" mass="28677">MDALSLSQYALIALVFVWSGIVRSGLGFGGAVLSLPFLLLIDDRPQVYLPIISVHLLLFGGLTVLRGQQQYRKDPQNDTSPVDWAYLKKAMAIMIIPKIVGVMGLVSLPNDVLSGIIFVIVFAYSLSYIFNKPFKSQYPWLDTVFLILGGYISGTSLIGAPLIIAVFSKHVYKNQLRDTLFVLWVILVAIKMAAFIWVGLDLQLKHALYLLPPVALGHWIGLKLHRRLQQAEPVMFFRLIGFALLSICFVGLYQAIN</sequence>
<gene>
    <name evidence="9" type="ORF">HNR48_003711</name>
</gene>
<dbReference type="RefSeq" id="WP_166847914.1">
    <property type="nucleotide sequence ID" value="NZ_JAAONY010000003.1"/>
</dbReference>
<keyword evidence="6 8" id="KW-1133">Transmembrane helix</keyword>
<comment type="similarity">
    <text evidence="2 8">Belongs to the 4-toluene sulfonate uptake permease (TSUP) (TC 2.A.102) family.</text>
</comment>
<dbReference type="InterPro" id="IPR052017">
    <property type="entry name" value="TSUP"/>
</dbReference>
<feature type="transmembrane region" description="Helical" evidence="8">
    <location>
        <begin position="12"/>
        <end position="41"/>
    </location>
</feature>
<feature type="transmembrane region" description="Helical" evidence="8">
    <location>
        <begin position="144"/>
        <end position="167"/>
    </location>
</feature>
<dbReference type="EMBL" id="JACHHT010000003">
    <property type="protein sequence ID" value="MBB6523409.1"/>
    <property type="molecule type" value="Genomic_DNA"/>
</dbReference>
<dbReference type="AlphaFoldDB" id="A0A7X0JX46"/>
<feature type="transmembrane region" description="Helical" evidence="8">
    <location>
        <begin position="47"/>
        <end position="65"/>
    </location>
</feature>
<evidence type="ECO:0000256" key="8">
    <source>
        <dbReference type="RuleBase" id="RU363041"/>
    </source>
</evidence>
<evidence type="ECO:0000256" key="6">
    <source>
        <dbReference type="ARBA" id="ARBA00022989"/>
    </source>
</evidence>
<evidence type="ECO:0000256" key="2">
    <source>
        <dbReference type="ARBA" id="ARBA00009142"/>
    </source>
</evidence>
<dbReference type="Proteomes" id="UP000528457">
    <property type="component" value="Unassembled WGS sequence"/>
</dbReference>
<keyword evidence="4 8" id="KW-1003">Cell membrane</keyword>
<evidence type="ECO:0000256" key="5">
    <source>
        <dbReference type="ARBA" id="ARBA00022692"/>
    </source>
</evidence>
<dbReference type="InterPro" id="IPR002781">
    <property type="entry name" value="TM_pro_TauE-like"/>
</dbReference>
<comment type="subcellular location">
    <subcellularLocation>
        <location evidence="1 8">Cell membrane</location>
        <topology evidence="1 8">Multi-pass membrane protein</topology>
    </subcellularLocation>
</comment>
<keyword evidence="7 8" id="KW-0472">Membrane</keyword>
<keyword evidence="3" id="KW-0813">Transport</keyword>
<evidence type="ECO:0000256" key="1">
    <source>
        <dbReference type="ARBA" id="ARBA00004651"/>
    </source>
</evidence>
<feature type="transmembrane region" description="Helical" evidence="8">
    <location>
        <begin position="99"/>
        <end position="124"/>
    </location>
</feature>
<feature type="transmembrane region" description="Helical" evidence="8">
    <location>
        <begin position="179"/>
        <end position="200"/>
    </location>
</feature>